<keyword evidence="1" id="KW-1133">Transmembrane helix</keyword>
<dbReference type="EMBL" id="BARU01036461">
    <property type="protein sequence ID" value="GAH89705.1"/>
    <property type="molecule type" value="Genomic_DNA"/>
</dbReference>
<proteinExistence type="predicted"/>
<feature type="non-terminal residue" evidence="2">
    <location>
        <position position="60"/>
    </location>
</feature>
<name>X1K7V1_9ZZZZ</name>
<keyword evidence="1" id="KW-0472">Membrane</keyword>
<gene>
    <name evidence="2" type="ORF">S03H2_56931</name>
</gene>
<comment type="caution">
    <text evidence="2">The sequence shown here is derived from an EMBL/GenBank/DDBJ whole genome shotgun (WGS) entry which is preliminary data.</text>
</comment>
<keyword evidence="1" id="KW-0812">Transmembrane</keyword>
<reference evidence="2" key="1">
    <citation type="journal article" date="2014" name="Front. Microbiol.">
        <title>High frequency of phylogenetically diverse reductive dehalogenase-homologous genes in deep subseafloor sedimentary metagenomes.</title>
        <authorList>
            <person name="Kawai M."/>
            <person name="Futagami T."/>
            <person name="Toyoda A."/>
            <person name="Takaki Y."/>
            <person name="Nishi S."/>
            <person name="Hori S."/>
            <person name="Arai W."/>
            <person name="Tsubouchi T."/>
            <person name="Morono Y."/>
            <person name="Uchiyama I."/>
            <person name="Ito T."/>
            <person name="Fujiyama A."/>
            <person name="Inagaki F."/>
            <person name="Takami H."/>
        </authorList>
    </citation>
    <scope>NUCLEOTIDE SEQUENCE</scope>
    <source>
        <strain evidence="2">Expedition CK06-06</strain>
    </source>
</reference>
<feature type="transmembrane region" description="Helical" evidence="1">
    <location>
        <begin position="9"/>
        <end position="31"/>
    </location>
</feature>
<protein>
    <submittedName>
        <fullName evidence="2">Uncharacterized protein</fullName>
    </submittedName>
</protein>
<accession>X1K7V1</accession>
<evidence type="ECO:0000313" key="2">
    <source>
        <dbReference type="EMBL" id="GAH89705.1"/>
    </source>
</evidence>
<sequence length="60" mass="6945">MEGNPGKKIAVITIIVIAAIFVYILFNTFFITKDYVYGPLLLFIKNRYIKVDIYPHGYES</sequence>
<dbReference type="AlphaFoldDB" id="X1K7V1"/>
<evidence type="ECO:0000256" key="1">
    <source>
        <dbReference type="SAM" id="Phobius"/>
    </source>
</evidence>
<organism evidence="2">
    <name type="scientific">marine sediment metagenome</name>
    <dbReference type="NCBI Taxonomy" id="412755"/>
    <lineage>
        <taxon>unclassified sequences</taxon>
        <taxon>metagenomes</taxon>
        <taxon>ecological metagenomes</taxon>
    </lineage>
</organism>